<dbReference type="PANTHER" id="PTHR47703">
    <property type="entry name" value="D-AMINOACID AMINOTRANSFERASE-LIKE PLP-DEPENDENT ENZYMES SUPERFAMILY PROTEIN"/>
    <property type="match status" value="1"/>
</dbReference>
<keyword evidence="2" id="KW-1185">Reference proteome</keyword>
<accession>A0AAD5E167</accession>
<name>A0AAD5E167_9CHLO</name>
<evidence type="ECO:0000313" key="2">
    <source>
        <dbReference type="Proteomes" id="UP001205105"/>
    </source>
</evidence>
<comment type="caution">
    <text evidence="1">The sequence shown here is derived from an EMBL/GenBank/DDBJ whole genome shotgun (WGS) entry which is preliminary data.</text>
</comment>
<dbReference type="InterPro" id="IPR001544">
    <property type="entry name" value="Aminotrans_IV"/>
</dbReference>
<dbReference type="EMBL" id="JADXDR010000009">
    <property type="protein sequence ID" value="KAI7846135.1"/>
    <property type="molecule type" value="Genomic_DNA"/>
</dbReference>
<dbReference type="Proteomes" id="UP001205105">
    <property type="component" value="Unassembled WGS sequence"/>
</dbReference>
<proteinExistence type="predicted"/>
<dbReference type="Pfam" id="PF01063">
    <property type="entry name" value="Aminotran_4"/>
    <property type="match status" value="1"/>
</dbReference>
<dbReference type="AlphaFoldDB" id="A0AAD5E167"/>
<evidence type="ECO:0000313" key="1">
    <source>
        <dbReference type="EMBL" id="KAI7846135.1"/>
    </source>
</evidence>
<reference evidence="1" key="1">
    <citation type="submission" date="2020-11" db="EMBL/GenBank/DDBJ databases">
        <title>Chlorella ohadii genome sequencing and assembly.</title>
        <authorList>
            <person name="Murik O."/>
            <person name="Treves H."/>
            <person name="Kedem I."/>
            <person name="Shotland Y."/>
            <person name="Kaplan A."/>
        </authorList>
    </citation>
    <scope>NUCLEOTIDE SEQUENCE</scope>
    <source>
        <strain evidence="1">1</strain>
    </source>
</reference>
<dbReference type="InterPro" id="IPR043132">
    <property type="entry name" value="BCAT-like_C"/>
</dbReference>
<protein>
    <submittedName>
        <fullName evidence="1">Uncharacterized protein</fullName>
    </submittedName>
</protein>
<gene>
    <name evidence="1" type="ORF">COHA_000396</name>
</gene>
<dbReference type="SUPFAM" id="SSF56752">
    <property type="entry name" value="D-aminoacid aminotransferase-like PLP-dependent enzymes"/>
    <property type="match status" value="1"/>
</dbReference>
<dbReference type="InterPro" id="IPR036038">
    <property type="entry name" value="Aminotransferase-like"/>
</dbReference>
<dbReference type="Gene3D" id="3.20.10.10">
    <property type="entry name" value="D-amino Acid Aminotransferase, subunit A, domain 2"/>
    <property type="match status" value="1"/>
</dbReference>
<dbReference type="GO" id="GO:0003824">
    <property type="term" value="F:catalytic activity"/>
    <property type="evidence" value="ECO:0007669"/>
    <property type="project" value="InterPro"/>
</dbReference>
<dbReference type="PANTHER" id="PTHR47703:SF2">
    <property type="entry name" value="D-AMINOACID AMINOTRANSFERASE-LIKE PLP-DEPENDENT ENZYMES SUPERFAMILY PROTEIN"/>
    <property type="match status" value="1"/>
</dbReference>
<organism evidence="1 2">
    <name type="scientific">Chlorella ohadii</name>
    <dbReference type="NCBI Taxonomy" id="2649997"/>
    <lineage>
        <taxon>Eukaryota</taxon>
        <taxon>Viridiplantae</taxon>
        <taxon>Chlorophyta</taxon>
        <taxon>core chlorophytes</taxon>
        <taxon>Trebouxiophyceae</taxon>
        <taxon>Chlorellales</taxon>
        <taxon>Chlorellaceae</taxon>
        <taxon>Chlorella clade</taxon>
        <taxon>Chlorella</taxon>
    </lineage>
</organism>
<sequence>MFLVRNETPVPCTMSSGAFLEASPRGAYTTARTVGGSAVFELGFHIDRLASSARLMMEADAQAAAAAAGSASGGPPPSLPPAAAAVANPAQLRPRVLAALRAAVRGYRASTGDASGELKLTVLVTWPGGTEHEVAEDGLHAADDSEAPPPGCTPAAAAADIFVHVSPLPPRPAPPVRVVMRGAPRQNAAAKDSEWVRQRKALEVGLPAGVNEVVLVDSCGGLYEGLSSNFFAVANGTVYTAGEGVLAGTVREVILQVAQREGIPVVLQPPQLQDLGSWEGCFISSTSRLLLPVDEASILQDDASAPGISAAISANGKGAAGSNGSASSNGSSVPAVAMARRFERGGLVQRLEQLVLAEVAACSEPLFH</sequence>